<dbReference type="EMBL" id="VSSQ01022935">
    <property type="protein sequence ID" value="MPM69540.1"/>
    <property type="molecule type" value="Genomic_DNA"/>
</dbReference>
<dbReference type="Pfam" id="PF10431">
    <property type="entry name" value="ClpB_D2-small"/>
    <property type="match status" value="1"/>
</dbReference>
<dbReference type="SUPFAM" id="SSF52540">
    <property type="entry name" value="P-loop containing nucleoside triphosphate hydrolases"/>
    <property type="match status" value="2"/>
</dbReference>
<dbReference type="InterPro" id="IPR027417">
    <property type="entry name" value="P-loop_NTPase"/>
</dbReference>
<dbReference type="InterPro" id="IPR001270">
    <property type="entry name" value="ClpA/B"/>
</dbReference>
<protein>
    <submittedName>
        <fullName evidence="6">Negative regulator of genetic competence ClpC/MecB</fullName>
    </submittedName>
</protein>
<dbReference type="Pfam" id="PF07724">
    <property type="entry name" value="AAA_2"/>
    <property type="match status" value="1"/>
</dbReference>
<evidence type="ECO:0000256" key="3">
    <source>
        <dbReference type="ARBA" id="ARBA00022840"/>
    </source>
</evidence>
<dbReference type="GO" id="GO:0034605">
    <property type="term" value="P:cellular response to heat"/>
    <property type="evidence" value="ECO:0007669"/>
    <property type="project" value="TreeGrafter"/>
</dbReference>
<dbReference type="InterPro" id="IPR019489">
    <property type="entry name" value="Clp_ATPase_C"/>
</dbReference>
<gene>
    <name evidence="6" type="primary">clpC_35</name>
    <name evidence="6" type="ORF">SDC9_116485</name>
</gene>
<sequence length="476" mass="53073">MTVGEPSVEATKEILIGLRPRYEAHHKLKITDEAVDAAVDLSRRYIADRFLPDKAIDLMDEAAARVRMRSEGASPDLKALEEKINALRKEKDAAVAGQDYEKAAQLRDIEKNYVEQMDIEREKLRKKNAEEHGFVAEEDIAAVVAEWTGIPVTRLTEDEGERLLHMEDILHKRVVGQDEAVKAVARAIRRGRVGLKDPKRPIGSFLFLGPTGVGKTELCKALAEAMFGDENAMIRIDMSEYMERHTVSRLIGSPPGYVGHDEGGQLTERVRRKPYSVVLFDEMEKAHEDVWNLLLQILEEGSLTDSQGRHVDFRNTVIVMTSNIGAKHIVSKGGTLGFKVEDSGEKSEERRFEDIRDAVMSDLRATFRPEFLNRIDETIVFRPLTQSDIEEIAKRMLTVTAKRMETLGVHLAADDAAVKEIAKEGFDPVYGARPLRRAIQNKVEDAVAEKMLDGSIKAGGTAHVSVKDGAIVVAAE</sequence>
<dbReference type="GO" id="GO:0005524">
    <property type="term" value="F:ATP binding"/>
    <property type="evidence" value="ECO:0007669"/>
    <property type="project" value="UniProtKB-KW"/>
</dbReference>
<dbReference type="Gene3D" id="3.40.50.300">
    <property type="entry name" value="P-loop containing nucleotide triphosphate hydrolases"/>
    <property type="match status" value="1"/>
</dbReference>
<dbReference type="Gene3D" id="1.10.8.60">
    <property type="match status" value="2"/>
</dbReference>
<dbReference type="InterPro" id="IPR028299">
    <property type="entry name" value="ClpA/B_CS2"/>
</dbReference>
<keyword evidence="3" id="KW-0067">ATP-binding</keyword>
<dbReference type="PANTHER" id="PTHR11638">
    <property type="entry name" value="ATP-DEPENDENT CLP PROTEASE"/>
    <property type="match status" value="1"/>
</dbReference>
<evidence type="ECO:0000259" key="5">
    <source>
        <dbReference type="PROSITE" id="PS50151"/>
    </source>
</evidence>
<dbReference type="SMART" id="SM00382">
    <property type="entry name" value="AAA"/>
    <property type="match status" value="1"/>
</dbReference>
<keyword evidence="1" id="KW-0677">Repeat</keyword>
<evidence type="ECO:0000256" key="2">
    <source>
        <dbReference type="ARBA" id="ARBA00022741"/>
    </source>
</evidence>
<dbReference type="PROSITE" id="PS50151">
    <property type="entry name" value="UVR"/>
    <property type="match status" value="1"/>
</dbReference>
<comment type="caution">
    <text evidence="6">The sequence shown here is derived from an EMBL/GenBank/DDBJ whole genome shotgun (WGS) entry which is preliminary data.</text>
</comment>
<keyword evidence="2" id="KW-0547">Nucleotide-binding</keyword>
<dbReference type="GO" id="GO:0005737">
    <property type="term" value="C:cytoplasm"/>
    <property type="evidence" value="ECO:0007669"/>
    <property type="project" value="TreeGrafter"/>
</dbReference>
<keyword evidence="4" id="KW-0143">Chaperone</keyword>
<dbReference type="PROSITE" id="PS00871">
    <property type="entry name" value="CLPAB_2"/>
    <property type="match status" value="1"/>
</dbReference>
<organism evidence="6">
    <name type="scientific">bioreactor metagenome</name>
    <dbReference type="NCBI Taxonomy" id="1076179"/>
    <lineage>
        <taxon>unclassified sequences</taxon>
        <taxon>metagenomes</taxon>
        <taxon>ecological metagenomes</taxon>
    </lineage>
</organism>
<dbReference type="PRINTS" id="PR00300">
    <property type="entry name" value="CLPPROTEASEA"/>
</dbReference>
<dbReference type="InterPro" id="IPR001943">
    <property type="entry name" value="UVR_dom"/>
</dbReference>
<proteinExistence type="predicted"/>
<reference evidence="6" key="1">
    <citation type="submission" date="2019-08" db="EMBL/GenBank/DDBJ databases">
        <authorList>
            <person name="Kucharzyk K."/>
            <person name="Murdoch R.W."/>
            <person name="Higgins S."/>
            <person name="Loffler F."/>
        </authorList>
    </citation>
    <scope>NUCLEOTIDE SEQUENCE</scope>
</reference>
<name>A0A645BVR6_9ZZZZ</name>
<feature type="domain" description="UVR" evidence="5">
    <location>
        <begin position="81"/>
        <end position="116"/>
    </location>
</feature>
<dbReference type="InterPro" id="IPR003959">
    <property type="entry name" value="ATPase_AAA_core"/>
</dbReference>
<dbReference type="FunFam" id="3.40.50.300:FF:000025">
    <property type="entry name" value="ATP-dependent Clp protease subunit"/>
    <property type="match status" value="1"/>
</dbReference>
<dbReference type="PANTHER" id="PTHR11638:SF18">
    <property type="entry name" value="HEAT SHOCK PROTEIN 104"/>
    <property type="match status" value="1"/>
</dbReference>
<dbReference type="GO" id="GO:0016887">
    <property type="term" value="F:ATP hydrolysis activity"/>
    <property type="evidence" value="ECO:0007669"/>
    <property type="project" value="InterPro"/>
</dbReference>
<evidence type="ECO:0000256" key="1">
    <source>
        <dbReference type="ARBA" id="ARBA00022737"/>
    </source>
</evidence>
<dbReference type="InterPro" id="IPR041546">
    <property type="entry name" value="ClpA/ClpB_AAA_lid"/>
</dbReference>
<dbReference type="InterPro" id="IPR050130">
    <property type="entry name" value="ClpA_ClpB"/>
</dbReference>
<dbReference type="SMART" id="SM01086">
    <property type="entry name" value="ClpB_D2-small"/>
    <property type="match status" value="1"/>
</dbReference>
<dbReference type="Gene3D" id="4.10.860.10">
    <property type="entry name" value="UVR domain"/>
    <property type="match status" value="1"/>
</dbReference>
<dbReference type="CDD" id="cd19499">
    <property type="entry name" value="RecA-like_ClpB_Hsp104-like"/>
    <property type="match status" value="1"/>
</dbReference>
<dbReference type="InterPro" id="IPR003593">
    <property type="entry name" value="AAA+_ATPase"/>
</dbReference>
<accession>A0A645BVR6</accession>
<dbReference type="Pfam" id="PF17871">
    <property type="entry name" value="AAA_lid_9"/>
    <property type="match status" value="1"/>
</dbReference>
<dbReference type="AlphaFoldDB" id="A0A645BVR6"/>
<evidence type="ECO:0000313" key="6">
    <source>
        <dbReference type="EMBL" id="MPM69540.1"/>
    </source>
</evidence>
<evidence type="ECO:0000256" key="4">
    <source>
        <dbReference type="ARBA" id="ARBA00023186"/>
    </source>
</evidence>